<dbReference type="GO" id="GO:0003700">
    <property type="term" value="F:DNA-binding transcription factor activity"/>
    <property type="evidence" value="ECO:0007669"/>
    <property type="project" value="InterPro"/>
</dbReference>
<dbReference type="EMBL" id="LVZK01000001">
    <property type="protein sequence ID" value="OAP85916.1"/>
    <property type="molecule type" value="Genomic_DNA"/>
</dbReference>
<evidence type="ECO:0000256" key="1">
    <source>
        <dbReference type="ARBA" id="ARBA00023015"/>
    </source>
</evidence>
<keyword evidence="1" id="KW-0805">Transcription regulation</keyword>
<keyword evidence="3" id="KW-0804">Transcription</keyword>
<sequence>MGKEKLHHPAQDAIKLDGVLSALSDPIRRDILRKIASNGPQVCGDFDYDVAPSTMSYHCKVLRESGLVHTEAIGKHRQLTRRDEAIEALFPGLLESVGLPPGKGRWPEHTEHHEDAEPQKRP</sequence>
<dbReference type="STRING" id="1823756.A4H34_01615"/>
<evidence type="ECO:0000256" key="3">
    <source>
        <dbReference type="ARBA" id="ARBA00023163"/>
    </source>
</evidence>
<dbReference type="Gene3D" id="1.10.10.10">
    <property type="entry name" value="Winged helix-like DNA-binding domain superfamily/Winged helix DNA-binding domain"/>
    <property type="match status" value="1"/>
</dbReference>
<evidence type="ECO:0000259" key="5">
    <source>
        <dbReference type="SMART" id="SM00418"/>
    </source>
</evidence>
<evidence type="ECO:0000313" key="7">
    <source>
        <dbReference type="Proteomes" id="UP000078368"/>
    </source>
</evidence>
<dbReference type="SUPFAM" id="SSF46785">
    <property type="entry name" value="Winged helix' DNA-binding domain"/>
    <property type="match status" value="1"/>
</dbReference>
<reference evidence="6 7" key="1">
    <citation type="submission" date="2016-04" db="EMBL/GenBank/DDBJ databases">
        <title>Peptidophaga gingivicola gen. nov., sp. nov., isolated from human subgingival plaque.</title>
        <authorList>
            <person name="Beall C.J."/>
            <person name="Mokrzan E.M."/>
            <person name="Griffen A.L."/>
            <person name="Leys E.J."/>
        </authorList>
    </citation>
    <scope>NUCLEOTIDE SEQUENCE [LARGE SCALE GENOMIC DNA]</scope>
    <source>
        <strain evidence="6 7">BA112</strain>
    </source>
</reference>
<accession>A0A179B2I3</accession>
<feature type="compositionally biased region" description="Basic and acidic residues" evidence="4">
    <location>
        <begin position="105"/>
        <end position="122"/>
    </location>
</feature>
<dbReference type="InterPro" id="IPR036388">
    <property type="entry name" value="WH-like_DNA-bd_sf"/>
</dbReference>
<dbReference type="RefSeq" id="WP_009198198.1">
    <property type="nucleotide sequence ID" value="NZ_LVZK01000001.1"/>
</dbReference>
<keyword evidence="2" id="KW-0238">DNA-binding</keyword>
<dbReference type="AlphaFoldDB" id="A0A179B2I3"/>
<dbReference type="GO" id="GO:0003677">
    <property type="term" value="F:DNA binding"/>
    <property type="evidence" value="ECO:0007669"/>
    <property type="project" value="UniProtKB-KW"/>
</dbReference>
<comment type="caution">
    <text evidence="6">The sequence shown here is derived from an EMBL/GenBank/DDBJ whole genome shotgun (WGS) entry which is preliminary data.</text>
</comment>
<dbReference type="InterPro" id="IPR051081">
    <property type="entry name" value="HTH_MetalResp_TranReg"/>
</dbReference>
<dbReference type="InterPro" id="IPR001845">
    <property type="entry name" value="HTH_ArsR_DNA-bd_dom"/>
</dbReference>
<protein>
    <submittedName>
        <fullName evidence="6">Transcriptional regulator</fullName>
    </submittedName>
</protein>
<name>A0A179B2I3_9ACTO</name>
<dbReference type="InterPro" id="IPR036390">
    <property type="entry name" value="WH_DNA-bd_sf"/>
</dbReference>
<evidence type="ECO:0000256" key="4">
    <source>
        <dbReference type="SAM" id="MobiDB-lite"/>
    </source>
</evidence>
<gene>
    <name evidence="6" type="ORF">A4H34_01615</name>
</gene>
<dbReference type="InterPro" id="IPR011991">
    <property type="entry name" value="ArsR-like_HTH"/>
</dbReference>
<feature type="domain" description="HTH arsR-type" evidence="5">
    <location>
        <begin position="18"/>
        <end position="95"/>
    </location>
</feature>
<organism evidence="6 7">
    <name type="scientific">Peptidiphaga gingivicola</name>
    <dbReference type="NCBI Taxonomy" id="2741497"/>
    <lineage>
        <taxon>Bacteria</taxon>
        <taxon>Bacillati</taxon>
        <taxon>Actinomycetota</taxon>
        <taxon>Actinomycetes</taxon>
        <taxon>Actinomycetales</taxon>
        <taxon>Actinomycetaceae</taxon>
        <taxon>Peptidiphaga</taxon>
    </lineage>
</organism>
<keyword evidence="7" id="KW-1185">Reference proteome</keyword>
<evidence type="ECO:0000256" key="2">
    <source>
        <dbReference type="ARBA" id="ARBA00023125"/>
    </source>
</evidence>
<dbReference type="CDD" id="cd00090">
    <property type="entry name" value="HTH_ARSR"/>
    <property type="match status" value="1"/>
</dbReference>
<feature type="region of interest" description="Disordered" evidence="4">
    <location>
        <begin position="99"/>
        <end position="122"/>
    </location>
</feature>
<dbReference type="PANTHER" id="PTHR33154">
    <property type="entry name" value="TRANSCRIPTIONAL REGULATOR, ARSR FAMILY"/>
    <property type="match status" value="1"/>
</dbReference>
<dbReference type="Proteomes" id="UP000078368">
    <property type="component" value="Unassembled WGS sequence"/>
</dbReference>
<dbReference type="OrthoDB" id="4471357at2"/>
<dbReference type="PANTHER" id="PTHR33154:SF12">
    <property type="entry name" value="TRANSCRIPTIONAL REGULATORY PROTEIN"/>
    <property type="match status" value="1"/>
</dbReference>
<dbReference type="SMART" id="SM00418">
    <property type="entry name" value="HTH_ARSR"/>
    <property type="match status" value="1"/>
</dbReference>
<evidence type="ECO:0000313" key="6">
    <source>
        <dbReference type="EMBL" id="OAP85916.1"/>
    </source>
</evidence>
<dbReference type="Pfam" id="PF12840">
    <property type="entry name" value="HTH_20"/>
    <property type="match status" value="1"/>
</dbReference>
<proteinExistence type="predicted"/>